<dbReference type="Pfam" id="PF07751">
    <property type="entry name" value="Abi_2"/>
    <property type="match status" value="1"/>
</dbReference>
<evidence type="ECO:0000313" key="1">
    <source>
        <dbReference type="EMBL" id="GGC14491.1"/>
    </source>
</evidence>
<dbReference type="InterPro" id="IPR011664">
    <property type="entry name" value="Abi_system_AbiD/AbiF-like"/>
</dbReference>
<dbReference type="EMBL" id="BMIK01000001">
    <property type="protein sequence ID" value="GGC14491.1"/>
    <property type="molecule type" value="Genomic_DNA"/>
</dbReference>
<reference evidence="2" key="1">
    <citation type="journal article" date="2019" name="Int. J. Syst. Evol. Microbiol.">
        <title>The Global Catalogue of Microorganisms (GCM) 10K type strain sequencing project: providing services to taxonomists for standard genome sequencing and annotation.</title>
        <authorList>
            <consortium name="The Broad Institute Genomics Platform"/>
            <consortium name="The Broad Institute Genome Sequencing Center for Infectious Disease"/>
            <person name="Wu L."/>
            <person name="Ma J."/>
        </authorList>
    </citation>
    <scope>NUCLEOTIDE SEQUENCE [LARGE SCALE GENOMIC DNA]</scope>
    <source>
        <strain evidence="2">CGMCC 1.15342</strain>
    </source>
</reference>
<gene>
    <name evidence="1" type="ORF">GCM10011386_02750</name>
</gene>
<name>A0ABQ1KXS8_9SPHI</name>
<protein>
    <recommendedName>
        <fullName evidence="3">Abi-like protein</fullName>
    </recommendedName>
</protein>
<keyword evidence="2" id="KW-1185">Reference proteome</keyword>
<proteinExistence type="predicted"/>
<dbReference type="Proteomes" id="UP000597338">
    <property type="component" value="Unassembled WGS sequence"/>
</dbReference>
<comment type="caution">
    <text evidence="1">The sequence shown here is derived from an EMBL/GenBank/DDBJ whole genome shotgun (WGS) entry which is preliminary data.</text>
</comment>
<accession>A0ABQ1KXS8</accession>
<sequence>MYNKAAFTIDEQIAQLTARGLEIRKEDNCEHFLSHISYYRLAGYWWPMQADKEQHIFKPNSKFRML</sequence>
<evidence type="ECO:0000313" key="2">
    <source>
        <dbReference type="Proteomes" id="UP000597338"/>
    </source>
</evidence>
<evidence type="ECO:0008006" key="3">
    <source>
        <dbReference type="Google" id="ProtNLM"/>
    </source>
</evidence>
<organism evidence="1 2">
    <name type="scientific">Parapedobacter defluvii</name>
    <dbReference type="NCBI Taxonomy" id="2045106"/>
    <lineage>
        <taxon>Bacteria</taxon>
        <taxon>Pseudomonadati</taxon>
        <taxon>Bacteroidota</taxon>
        <taxon>Sphingobacteriia</taxon>
        <taxon>Sphingobacteriales</taxon>
        <taxon>Sphingobacteriaceae</taxon>
        <taxon>Parapedobacter</taxon>
    </lineage>
</organism>